<dbReference type="AlphaFoldDB" id="A0A5E4BFH9"/>
<feature type="compositionally biased region" description="Basic and acidic residues" evidence="26">
    <location>
        <begin position="143"/>
        <end position="164"/>
    </location>
</feature>
<comment type="subcellular location">
    <subcellularLocation>
        <location evidence="2">Peroxisome membrane</location>
        <topology evidence="2">Multi-pass membrane protein</topology>
    </subcellularLocation>
</comment>
<dbReference type="GO" id="GO:0008270">
    <property type="term" value="F:zinc ion binding"/>
    <property type="evidence" value="ECO:0007669"/>
    <property type="project" value="UniProtKB-KW"/>
</dbReference>
<evidence type="ECO:0000256" key="7">
    <source>
        <dbReference type="ARBA" id="ARBA00022679"/>
    </source>
</evidence>
<evidence type="ECO:0000256" key="4">
    <source>
        <dbReference type="ARBA" id="ARBA00008704"/>
    </source>
</evidence>
<comment type="catalytic activity">
    <reaction evidence="1">
        <text>S-ubiquitinyl-[E2 ubiquitin-conjugating enzyme]-L-cysteine + [acceptor protein]-L-lysine = [E2 ubiquitin-conjugating enzyme]-L-cysteine + N(6)-ubiquitinyl-[acceptor protein]-L-lysine.</text>
        <dbReference type="EC" id="2.3.2.27"/>
    </reaction>
</comment>
<evidence type="ECO:0000313" key="28">
    <source>
        <dbReference type="EMBL" id="VTJ68514.1"/>
    </source>
</evidence>
<evidence type="ECO:0000256" key="8">
    <source>
        <dbReference type="ARBA" id="ARBA00022692"/>
    </source>
</evidence>
<evidence type="ECO:0000256" key="16">
    <source>
        <dbReference type="ARBA" id="ARBA00023140"/>
    </source>
</evidence>
<keyword evidence="7" id="KW-0808">Transferase</keyword>
<evidence type="ECO:0000256" key="26">
    <source>
        <dbReference type="SAM" id="MobiDB-lite"/>
    </source>
</evidence>
<dbReference type="Gene3D" id="3.30.40.10">
    <property type="entry name" value="Zinc/RING finger domain, C3HC4 (zinc finger)"/>
    <property type="match status" value="1"/>
</dbReference>
<dbReference type="Proteomes" id="UP000335636">
    <property type="component" value="Unassembled WGS sequence"/>
</dbReference>
<evidence type="ECO:0000256" key="10">
    <source>
        <dbReference type="ARBA" id="ARBA00022771"/>
    </source>
</evidence>
<keyword evidence="6" id="KW-0813">Transport</keyword>
<keyword evidence="8" id="KW-0812">Transmembrane</keyword>
<name>A0A5E4BFH9_MARMO</name>
<keyword evidence="17" id="KW-1015">Disulfide bond</keyword>
<comment type="similarity">
    <text evidence="4">Belongs to the pex2/pex10/pex12 family.</text>
</comment>
<comment type="subunit">
    <text evidence="20">Component of the PEX2-PEX10-PEX12 retrotranslocation channel, composed of PEX2, PEX10 and PEX12.</text>
</comment>
<dbReference type="InterPro" id="IPR006845">
    <property type="entry name" value="Pex_N"/>
</dbReference>
<dbReference type="InterPro" id="IPR045859">
    <property type="entry name" value="RING-HC_PEX2"/>
</dbReference>
<dbReference type="InterPro" id="IPR017907">
    <property type="entry name" value="Znf_RING_CS"/>
</dbReference>
<evidence type="ECO:0000256" key="1">
    <source>
        <dbReference type="ARBA" id="ARBA00000900"/>
    </source>
</evidence>
<dbReference type="PROSITE" id="PS00518">
    <property type="entry name" value="ZF_RING_1"/>
    <property type="match status" value="1"/>
</dbReference>
<evidence type="ECO:0000256" key="20">
    <source>
        <dbReference type="ARBA" id="ARBA00034505"/>
    </source>
</evidence>
<evidence type="ECO:0000256" key="9">
    <source>
        <dbReference type="ARBA" id="ARBA00022723"/>
    </source>
</evidence>
<sequence length="459" mass="52919">MAVDLPSGACRRQRHRARGKETFSPTNHRERGVLFGPSVLRLFGPSAPASSPHFRVLRRSGSPRVPEARVTHIQPGKSQAFQSMFQKKLRGAWAFRRLLRSQQELQERGKAVIPFMRRAKKKTKSNRKEKGEQKKGRKKREKREKEVPKTFREDMAPREENTKSTDRVLRISQLDALELNKALEQLVWSQFTQCFHGFKPGLFARFEPEVKAFLWLFLWRFTIYSKNATVGQSVLNIQYKDSFSQSLRYQPPSKNQKIWYAVCTIGGRWLEERCYDLFRNHHLASFGKLKQCANFVVGLLKLGGLINFLIFLQRGKFATLTERLLGINSIFCRPQNAREVGFEYMNRELLWHGFAEFLIFLLPLINIQKLKAKLSSWCIPLTGASNSDSTLATSGKECSLCGEWPTMPHTIGCEHIFCYYCVKSSFLFDMYFTCPKCGTEVHSVQPLKSGIEMSEVNVP</sequence>
<dbReference type="GO" id="GO:0016593">
    <property type="term" value="C:Cdc73/Paf1 complex"/>
    <property type="evidence" value="ECO:0007669"/>
    <property type="project" value="TreeGrafter"/>
</dbReference>
<evidence type="ECO:0000256" key="15">
    <source>
        <dbReference type="ARBA" id="ARBA00023136"/>
    </source>
</evidence>
<gene>
    <name evidence="28" type="ORF">MONAX_5E024602</name>
</gene>
<dbReference type="EMBL" id="CABDUW010000433">
    <property type="protein sequence ID" value="VTJ68514.1"/>
    <property type="molecule type" value="Genomic_DNA"/>
</dbReference>
<keyword evidence="11" id="KW-0833">Ubl conjugation pathway</keyword>
<proteinExistence type="inferred from homology"/>
<dbReference type="PANTHER" id="PTHR48178">
    <property type="entry name" value="PEROXISOME BIOGENESIS FACTOR 2"/>
    <property type="match status" value="1"/>
</dbReference>
<dbReference type="PROSITE" id="PS50089">
    <property type="entry name" value="ZF_RING_2"/>
    <property type="match status" value="1"/>
</dbReference>
<keyword evidence="14" id="KW-1133">Transmembrane helix</keyword>
<evidence type="ECO:0000313" key="29">
    <source>
        <dbReference type="Proteomes" id="UP000335636"/>
    </source>
</evidence>
<feature type="region of interest" description="Disordered" evidence="26">
    <location>
        <begin position="110"/>
        <end position="164"/>
    </location>
</feature>
<organism evidence="28 29">
    <name type="scientific">Marmota monax</name>
    <name type="common">Woodchuck</name>
    <dbReference type="NCBI Taxonomy" id="9995"/>
    <lineage>
        <taxon>Eukaryota</taxon>
        <taxon>Metazoa</taxon>
        <taxon>Chordata</taxon>
        <taxon>Craniata</taxon>
        <taxon>Vertebrata</taxon>
        <taxon>Euteleostomi</taxon>
        <taxon>Mammalia</taxon>
        <taxon>Eutheria</taxon>
        <taxon>Euarchontoglires</taxon>
        <taxon>Glires</taxon>
        <taxon>Rodentia</taxon>
        <taxon>Sciuromorpha</taxon>
        <taxon>Sciuridae</taxon>
        <taxon>Xerinae</taxon>
        <taxon>Marmotini</taxon>
        <taxon>Marmota</taxon>
    </lineage>
</organism>
<evidence type="ECO:0000256" key="2">
    <source>
        <dbReference type="ARBA" id="ARBA00004585"/>
    </source>
</evidence>
<keyword evidence="15" id="KW-0472">Membrane</keyword>
<keyword evidence="10 25" id="KW-0863">Zinc-finger</keyword>
<dbReference type="GO" id="GO:0000038">
    <property type="term" value="P:very long-chain fatty acid metabolic process"/>
    <property type="evidence" value="ECO:0007669"/>
    <property type="project" value="TreeGrafter"/>
</dbReference>
<comment type="caution">
    <text evidence="28">The sequence shown here is derived from an EMBL/GenBank/DDBJ whole genome shotgun (WGS) entry which is preliminary data.</text>
</comment>
<dbReference type="GO" id="GO:0061630">
    <property type="term" value="F:ubiquitin protein ligase activity"/>
    <property type="evidence" value="ECO:0007669"/>
    <property type="project" value="UniProtKB-EC"/>
</dbReference>
<dbReference type="GO" id="GO:0016558">
    <property type="term" value="P:protein import into peroxisome matrix"/>
    <property type="evidence" value="ECO:0007669"/>
    <property type="project" value="InterPro"/>
</dbReference>
<accession>A0A5E4BFH9</accession>
<dbReference type="EC" id="2.3.2.36" evidence="21"/>
<evidence type="ECO:0000256" key="11">
    <source>
        <dbReference type="ARBA" id="ARBA00022786"/>
    </source>
</evidence>
<evidence type="ECO:0000256" key="14">
    <source>
        <dbReference type="ARBA" id="ARBA00022989"/>
    </source>
</evidence>
<dbReference type="CDD" id="cd16526">
    <property type="entry name" value="RING-HC_PEX2"/>
    <property type="match status" value="1"/>
</dbReference>
<feature type="region of interest" description="Disordered" evidence="26">
    <location>
        <begin position="1"/>
        <end position="30"/>
    </location>
</feature>
<dbReference type="EC" id="2.3.2.27" evidence="5"/>
<evidence type="ECO:0000256" key="19">
    <source>
        <dbReference type="ARBA" id="ARBA00034438"/>
    </source>
</evidence>
<protein>
    <recommendedName>
        <fullName evidence="22">Peroxisome biogenesis factor 2</fullName>
        <ecNumber evidence="5">2.3.2.27</ecNumber>
        <ecNumber evidence="21">2.3.2.36</ecNumber>
    </recommendedName>
    <alternativeName>
        <fullName evidence="18">Peroxin-2</fullName>
    </alternativeName>
    <alternativeName>
        <fullName evidence="23">Peroxisomal membrane protein 3</fullName>
    </alternativeName>
    <alternativeName>
        <fullName evidence="24">Peroxisome assembly factor 1</fullName>
    </alternativeName>
</protein>
<evidence type="ECO:0000256" key="6">
    <source>
        <dbReference type="ARBA" id="ARBA00022448"/>
    </source>
</evidence>
<dbReference type="FunFam" id="3.30.40.10:FF:000480">
    <property type="entry name" value="Peroxisome biogenesis factor 2"/>
    <property type="match status" value="1"/>
</dbReference>
<evidence type="ECO:0000259" key="27">
    <source>
        <dbReference type="PROSITE" id="PS50089"/>
    </source>
</evidence>
<dbReference type="SMART" id="SM00184">
    <property type="entry name" value="RING"/>
    <property type="match status" value="1"/>
</dbReference>
<dbReference type="InterPro" id="IPR013083">
    <property type="entry name" value="Znf_RING/FYVE/PHD"/>
</dbReference>
<keyword evidence="9" id="KW-0479">Metal-binding</keyword>
<dbReference type="SUPFAM" id="SSF57850">
    <property type="entry name" value="RING/U-box"/>
    <property type="match status" value="1"/>
</dbReference>
<keyword evidence="29" id="KW-1185">Reference proteome</keyword>
<evidence type="ECO:0000256" key="5">
    <source>
        <dbReference type="ARBA" id="ARBA00012483"/>
    </source>
</evidence>
<dbReference type="Pfam" id="PF04757">
    <property type="entry name" value="Pex2_Pex12"/>
    <property type="match status" value="1"/>
</dbReference>
<evidence type="ECO:0000256" key="13">
    <source>
        <dbReference type="ARBA" id="ARBA00022927"/>
    </source>
</evidence>
<comment type="pathway">
    <text evidence="3">Protein modification; protein ubiquitination.</text>
</comment>
<evidence type="ECO:0000256" key="21">
    <source>
        <dbReference type="ARBA" id="ARBA00034523"/>
    </source>
</evidence>
<dbReference type="GO" id="GO:0005778">
    <property type="term" value="C:peroxisomal membrane"/>
    <property type="evidence" value="ECO:0007669"/>
    <property type="project" value="UniProtKB-SubCell"/>
</dbReference>
<comment type="catalytic activity">
    <reaction evidence="19">
        <text>[E2 ubiquitin-conjugating enzyme]-S-ubiquitinyl-L-cysteine + [acceptor protein]-L-cysteine = [E2 ubiquitin-conjugating enzyme]-L-cysteine + [acceptor protein]-S-ubiquitinyl-L-cysteine.</text>
        <dbReference type="EC" id="2.3.2.36"/>
    </reaction>
</comment>
<dbReference type="PANTHER" id="PTHR48178:SF1">
    <property type="entry name" value="PEROXISOME BIOGENESIS FACTOR 2"/>
    <property type="match status" value="1"/>
</dbReference>
<evidence type="ECO:0000256" key="24">
    <source>
        <dbReference type="ARBA" id="ARBA00077629"/>
    </source>
</evidence>
<reference evidence="28" key="1">
    <citation type="submission" date="2019-04" db="EMBL/GenBank/DDBJ databases">
        <authorList>
            <person name="Alioto T."/>
            <person name="Alioto T."/>
        </authorList>
    </citation>
    <scope>NUCLEOTIDE SEQUENCE [LARGE SCALE GENOMIC DNA]</scope>
</reference>
<keyword evidence="12" id="KW-0862">Zinc</keyword>
<evidence type="ECO:0000256" key="22">
    <source>
        <dbReference type="ARBA" id="ARBA00034543"/>
    </source>
</evidence>
<keyword evidence="16" id="KW-0576">Peroxisome</keyword>
<dbReference type="InterPro" id="IPR025654">
    <property type="entry name" value="PEX2/10"/>
</dbReference>
<evidence type="ECO:0000256" key="23">
    <source>
        <dbReference type="ARBA" id="ARBA00076669"/>
    </source>
</evidence>
<keyword evidence="13" id="KW-0653">Protein transport</keyword>
<evidence type="ECO:0000256" key="17">
    <source>
        <dbReference type="ARBA" id="ARBA00023157"/>
    </source>
</evidence>
<dbReference type="GO" id="GO:0006635">
    <property type="term" value="P:fatty acid beta-oxidation"/>
    <property type="evidence" value="ECO:0007669"/>
    <property type="project" value="TreeGrafter"/>
</dbReference>
<evidence type="ECO:0000256" key="12">
    <source>
        <dbReference type="ARBA" id="ARBA00022833"/>
    </source>
</evidence>
<evidence type="ECO:0000256" key="25">
    <source>
        <dbReference type="PROSITE-ProRule" id="PRU00175"/>
    </source>
</evidence>
<evidence type="ECO:0000256" key="3">
    <source>
        <dbReference type="ARBA" id="ARBA00004906"/>
    </source>
</evidence>
<dbReference type="InterPro" id="IPR001841">
    <property type="entry name" value="Znf_RING"/>
</dbReference>
<evidence type="ECO:0000256" key="18">
    <source>
        <dbReference type="ARBA" id="ARBA00032511"/>
    </source>
</evidence>
<feature type="domain" description="RING-type" evidence="27">
    <location>
        <begin position="398"/>
        <end position="437"/>
    </location>
</feature>